<dbReference type="Proteomes" id="UP000824239">
    <property type="component" value="Unassembled WGS sequence"/>
</dbReference>
<reference evidence="2" key="2">
    <citation type="journal article" date="2021" name="PeerJ">
        <title>Extensive microbial diversity within the chicken gut microbiome revealed by metagenomics and culture.</title>
        <authorList>
            <person name="Gilroy R."/>
            <person name="Ravi A."/>
            <person name="Getino M."/>
            <person name="Pursley I."/>
            <person name="Horton D.L."/>
            <person name="Alikhan N.F."/>
            <person name="Baker D."/>
            <person name="Gharbi K."/>
            <person name="Hall N."/>
            <person name="Watson M."/>
            <person name="Adriaenssens E.M."/>
            <person name="Foster-Nyarko E."/>
            <person name="Jarju S."/>
            <person name="Secka A."/>
            <person name="Antonio M."/>
            <person name="Oren A."/>
            <person name="Chaudhuri R.R."/>
            <person name="La Ragione R."/>
            <person name="Hildebrand F."/>
            <person name="Pallen M.J."/>
        </authorList>
    </citation>
    <scope>NUCLEOTIDE SEQUENCE</scope>
    <source>
        <strain evidence="2">ChiBcec15-4380</strain>
    </source>
</reference>
<evidence type="ECO:0000313" key="3">
    <source>
        <dbReference type="Proteomes" id="UP000824239"/>
    </source>
</evidence>
<name>A0A9D1DJ28_9FIRM</name>
<dbReference type="InterPro" id="IPR014245">
    <property type="entry name" value="Spore_III_AF"/>
</dbReference>
<accession>A0A9D1DJ28</accession>
<protein>
    <submittedName>
        <fullName evidence="2">Stage III sporulation protein AF</fullName>
    </submittedName>
</protein>
<keyword evidence="1" id="KW-1133">Transmembrane helix</keyword>
<feature type="transmembrane region" description="Helical" evidence="1">
    <location>
        <begin position="34"/>
        <end position="52"/>
    </location>
</feature>
<evidence type="ECO:0000256" key="1">
    <source>
        <dbReference type="SAM" id="Phobius"/>
    </source>
</evidence>
<comment type="caution">
    <text evidence="2">The sequence shown here is derived from an EMBL/GenBank/DDBJ whole genome shotgun (WGS) entry which is preliminary data.</text>
</comment>
<feature type="transmembrane region" description="Helical" evidence="1">
    <location>
        <begin position="6"/>
        <end position="27"/>
    </location>
</feature>
<dbReference type="Pfam" id="PF09581">
    <property type="entry name" value="Spore_III_AF"/>
    <property type="match status" value="1"/>
</dbReference>
<dbReference type="AlphaFoldDB" id="A0A9D1DJ28"/>
<dbReference type="EMBL" id="DVHE01000075">
    <property type="protein sequence ID" value="HIR51523.1"/>
    <property type="molecule type" value="Genomic_DNA"/>
</dbReference>
<evidence type="ECO:0000313" key="2">
    <source>
        <dbReference type="EMBL" id="HIR51523.1"/>
    </source>
</evidence>
<keyword evidence="1" id="KW-0812">Transmembrane</keyword>
<keyword evidence="1" id="KW-0472">Membrane</keyword>
<organism evidence="2 3">
    <name type="scientific">Candidatus Avoscillospira avicola</name>
    <dbReference type="NCBI Taxonomy" id="2840706"/>
    <lineage>
        <taxon>Bacteria</taxon>
        <taxon>Bacillati</taxon>
        <taxon>Bacillota</taxon>
        <taxon>Clostridia</taxon>
        <taxon>Eubacteriales</taxon>
        <taxon>Oscillospiraceae</taxon>
        <taxon>Oscillospiraceae incertae sedis</taxon>
        <taxon>Candidatus Avoscillospira</taxon>
    </lineage>
</organism>
<proteinExistence type="predicted"/>
<reference evidence="2" key="1">
    <citation type="submission" date="2020-10" db="EMBL/GenBank/DDBJ databases">
        <authorList>
            <person name="Gilroy R."/>
        </authorList>
    </citation>
    <scope>NUCLEOTIDE SEQUENCE</scope>
    <source>
        <strain evidence="2">ChiBcec15-4380</strain>
    </source>
</reference>
<sequence>MTGALGTYLLSVAAVGLLVSLILSLLPEGPLRRSGTFVGSLLLILAVLSPLVKLDADTIAQAIARVRMEAREAVSGVETDNREILAAIIKEDCETYIWDKARDMGLVLEEVVVTVEEGVGYPYPTGVTITAGLAPAQQLALMEWIEETLGIPQEKQEWIAM</sequence>
<gene>
    <name evidence="2" type="ORF">IAA53_09685</name>
</gene>